<keyword evidence="3" id="KW-1185">Reference proteome</keyword>
<dbReference type="EnsemblPlants" id="AET4Gv20356600.14">
    <property type="protein sequence ID" value="AET4Gv20356600.14"/>
    <property type="gene ID" value="AET4Gv20356600"/>
</dbReference>
<name>A0A453HYE0_AEGTS</name>
<reference evidence="2" key="5">
    <citation type="journal article" date="2021" name="G3 (Bethesda)">
        <title>Aegilops tauschii genome assembly Aet v5.0 features greater sequence contiguity and improved annotation.</title>
        <authorList>
            <person name="Wang L."/>
            <person name="Zhu T."/>
            <person name="Rodriguez J.C."/>
            <person name="Deal K.R."/>
            <person name="Dubcovsky J."/>
            <person name="McGuire P.E."/>
            <person name="Lux T."/>
            <person name="Spannagl M."/>
            <person name="Mayer K.F.X."/>
            <person name="Baldrich P."/>
            <person name="Meyers B.C."/>
            <person name="Huo N."/>
            <person name="Gu Y.Q."/>
            <person name="Zhou H."/>
            <person name="Devos K.M."/>
            <person name="Bennetzen J.L."/>
            <person name="Unver T."/>
            <person name="Budak H."/>
            <person name="Gulick P.J."/>
            <person name="Galiba G."/>
            <person name="Kalapos B."/>
            <person name="Nelson D.R."/>
            <person name="Li P."/>
            <person name="You F.M."/>
            <person name="Luo M.C."/>
            <person name="Dvorak J."/>
        </authorList>
    </citation>
    <scope>NUCLEOTIDE SEQUENCE [LARGE SCALE GENOMIC DNA]</scope>
    <source>
        <strain evidence="2">cv. AL8/78</strain>
    </source>
</reference>
<reference evidence="2" key="3">
    <citation type="journal article" date="2017" name="Nature">
        <title>Genome sequence of the progenitor of the wheat D genome Aegilops tauschii.</title>
        <authorList>
            <person name="Luo M.C."/>
            <person name="Gu Y.Q."/>
            <person name="Puiu D."/>
            <person name="Wang H."/>
            <person name="Twardziok S.O."/>
            <person name="Deal K.R."/>
            <person name="Huo N."/>
            <person name="Zhu T."/>
            <person name="Wang L."/>
            <person name="Wang Y."/>
            <person name="McGuire P.E."/>
            <person name="Liu S."/>
            <person name="Long H."/>
            <person name="Ramasamy R.K."/>
            <person name="Rodriguez J.C."/>
            <person name="Van S.L."/>
            <person name="Yuan L."/>
            <person name="Wang Z."/>
            <person name="Xia Z."/>
            <person name="Xiao L."/>
            <person name="Anderson O.D."/>
            <person name="Ouyang S."/>
            <person name="Liang Y."/>
            <person name="Zimin A.V."/>
            <person name="Pertea G."/>
            <person name="Qi P."/>
            <person name="Bennetzen J.L."/>
            <person name="Dai X."/>
            <person name="Dawson M.W."/>
            <person name="Muller H.G."/>
            <person name="Kugler K."/>
            <person name="Rivarola-Duarte L."/>
            <person name="Spannagl M."/>
            <person name="Mayer K.F.X."/>
            <person name="Lu F.H."/>
            <person name="Bevan M.W."/>
            <person name="Leroy P."/>
            <person name="Li P."/>
            <person name="You F.M."/>
            <person name="Sun Q."/>
            <person name="Liu Z."/>
            <person name="Lyons E."/>
            <person name="Wicker T."/>
            <person name="Salzberg S.L."/>
            <person name="Devos K.M."/>
            <person name="Dvorak J."/>
        </authorList>
    </citation>
    <scope>NUCLEOTIDE SEQUENCE [LARGE SCALE GENOMIC DNA]</scope>
    <source>
        <strain evidence="2">cv. AL8/78</strain>
    </source>
</reference>
<evidence type="ECO:0000256" key="1">
    <source>
        <dbReference type="SAM" id="MobiDB-lite"/>
    </source>
</evidence>
<reference evidence="3" key="2">
    <citation type="journal article" date="2017" name="Nat. Plants">
        <title>The Aegilops tauschii genome reveals multiple impacts of transposons.</title>
        <authorList>
            <person name="Zhao G."/>
            <person name="Zou C."/>
            <person name="Li K."/>
            <person name="Wang K."/>
            <person name="Li T."/>
            <person name="Gao L."/>
            <person name="Zhang X."/>
            <person name="Wang H."/>
            <person name="Yang Z."/>
            <person name="Liu X."/>
            <person name="Jiang W."/>
            <person name="Mao L."/>
            <person name="Kong X."/>
            <person name="Jiao Y."/>
            <person name="Jia J."/>
        </authorList>
    </citation>
    <scope>NUCLEOTIDE SEQUENCE [LARGE SCALE GENOMIC DNA]</scope>
    <source>
        <strain evidence="3">cv. AL8/78</strain>
    </source>
</reference>
<evidence type="ECO:0000313" key="3">
    <source>
        <dbReference type="Proteomes" id="UP000015105"/>
    </source>
</evidence>
<proteinExistence type="predicted"/>
<reference evidence="2" key="4">
    <citation type="submission" date="2019-03" db="UniProtKB">
        <authorList>
            <consortium name="EnsemblPlants"/>
        </authorList>
    </citation>
    <scope>IDENTIFICATION</scope>
</reference>
<dbReference type="Proteomes" id="UP000015105">
    <property type="component" value="Chromosome 4D"/>
</dbReference>
<evidence type="ECO:0000313" key="2">
    <source>
        <dbReference type="EnsemblPlants" id="AET4Gv20356600.14"/>
    </source>
</evidence>
<reference evidence="3" key="1">
    <citation type="journal article" date="2014" name="Science">
        <title>Ancient hybridizations among the ancestral genomes of bread wheat.</title>
        <authorList>
            <consortium name="International Wheat Genome Sequencing Consortium,"/>
            <person name="Marcussen T."/>
            <person name="Sandve S.R."/>
            <person name="Heier L."/>
            <person name="Spannagl M."/>
            <person name="Pfeifer M."/>
            <person name="Jakobsen K.S."/>
            <person name="Wulff B.B."/>
            <person name="Steuernagel B."/>
            <person name="Mayer K.F."/>
            <person name="Olsen O.A."/>
        </authorList>
    </citation>
    <scope>NUCLEOTIDE SEQUENCE [LARGE SCALE GENOMIC DNA]</scope>
    <source>
        <strain evidence="3">cv. AL8/78</strain>
    </source>
</reference>
<dbReference type="AlphaFoldDB" id="A0A453HYE0"/>
<sequence length="42" mass="4497">MHTISSVLLHPVPPQRTPSSSWALNASRTTRCSNWGGSSSTT</sequence>
<accession>A0A453HYE0</accession>
<protein>
    <submittedName>
        <fullName evidence="2">Uncharacterized protein</fullName>
    </submittedName>
</protein>
<dbReference type="Gramene" id="AET4Gv20356600.14">
    <property type="protein sequence ID" value="AET4Gv20356600.14"/>
    <property type="gene ID" value="AET4Gv20356600"/>
</dbReference>
<organism evidence="2 3">
    <name type="scientific">Aegilops tauschii subsp. strangulata</name>
    <name type="common">Goatgrass</name>
    <dbReference type="NCBI Taxonomy" id="200361"/>
    <lineage>
        <taxon>Eukaryota</taxon>
        <taxon>Viridiplantae</taxon>
        <taxon>Streptophyta</taxon>
        <taxon>Embryophyta</taxon>
        <taxon>Tracheophyta</taxon>
        <taxon>Spermatophyta</taxon>
        <taxon>Magnoliopsida</taxon>
        <taxon>Liliopsida</taxon>
        <taxon>Poales</taxon>
        <taxon>Poaceae</taxon>
        <taxon>BOP clade</taxon>
        <taxon>Pooideae</taxon>
        <taxon>Triticodae</taxon>
        <taxon>Triticeae</taxon>
        <taxon>Triticinae</taxon>
        <taxon>Aegilops</taxon>
    </lineage>
</organism>
<feature type="region of interest" description="Disordered" evidence="1">
    <location>
        <begin position="1"/>
        <end position="25"/>
    </location>
</feature>